<keyword evidence="2" id="KW-1185">Reference proteome</keyword>
<reference evidence="1 2" key="1">
    <citation type="submission" date="2018-10" db="EMBL/GenBank/DDBJ databases">
        <title>Genomic Encyclopedia of Archaeal and Bacterial Type Strains, Phase II (KMG-II): from individual species to whole genera.</title>
        <authorList>
            <person name="Goeker M."/>
        </authorList>
    </citation>
    <scope>NUCLEOTIDE SEQUENCE [LARGE SCALE GENOMIC DNA]</scope>
    <source>
        <strain evidence="1 2">DSM 14954</strain>
    </source>
</reference>
<evidence type="ECO:0000313" key="2">
    <source>
        <dbReference type="Proteomes" id="UP000278962"/>
    </source>
</evidence>
<name>A0A660L9H7_9ACTN</name>
<organism evidence="1 2">
    <name type="scientific">Solirubrobacter pauli</name>
    <dbReference type="NCBI Taxonomy" id="166793"/>
    <lineage>
        <taxon>Bacteria</taxon>
        <taxon>Bacillati</taxon>
        <taxon>Actinomycetota</taxon>
        <taxon>Thermoleophilia</taxon>
        <taxon>Solirubrobacterales</taxon>
        <taxon>Solirubrobacteraceae</taxon>
        <taxon>Solirubrobacter</taxon>
    </lineage>
</organism>
<dbReference type="AlphaFoldDB" id="A0A660L9H7"/>
<gene>
    <name evidence="1" type="ORF">C8N24_0402</name>
</gene>
<dbReference type="Proteomes" id="UP000278962">
    <property type="component" value="Unassembled WGS sequence"/>
</dbReference>
<sequence length="60" mass="6705">MASAPLPHDLDGLLALLERLDGAEEAQVVRSALSAGVARDRVLDELEREVRRRLARLEER</sequence>
<accession>A0A660L9H7</accession>
<dbReference type="EMBL" id="RBIL01000001">
    <property type="protein sequence ID" value="RKQ90590.1"/>
    <property type="molecule type" value="Genomic_DNA"/>
</dbReference>
<comment type="caution">
    <text evidence="1">The sequence shown here is derived from an EMBL/GenBank/DDBJ whole genome shotgun (WGS) entry which is preliminary data.</text>
</comment>
<proteinExistence type="predicted"/>
<evidence type="ECO:0000313" key="1">
    <source>
        <dbReference type="EMBL" id="RKQ90590.1"/>
    </source>
</evidence>
<protein>
    <submittedName>
        <fullName evidence="1">Uncharacterized protein</fullName>
    </submittedName>
</protein>
<dbReference type="RefSeq" id="WP_121247458.1">
    <property type="nucleotide sequence ID" value="NZ_RBIL01000001.1"/>
</dbReference>